<proteinExistence type="predicted"/>
<sequence length="160" mass="18240">MSQVSISRSLSNEHPQLVAAIGELLNESVFPRARDSWKIIIEPKPGDIKAIYWKSSSTVAIWMDVCDLKNQWDILEDVVDESTEIYGQKQTWFIVVGADQEGLGVKWREAHQSLVQLMATTDICVLWADNNEIASIQVMTIWDTQEIEGEDYETEHEEDA</sequence>
<evidence type="ECO:0000313" key="2">
    <source>
        <dbReference type="Proteomes" id="UP001465976"/>
    </source>
</evidence>
<protein>
    <submittedName>
        <fullName evidence="1">Uncharacterized protein</fullName>
    </submittedName>
</protein>
<evidence type="ECO:0000313" key="1">
    <source>
        <dbReference type="EMBL" id="KAL0564338.1"/>
    </source>
</evidence>
<reference evidence="1 2" key="1">
    <citation type="submission" date="2024-02" db="EMBL/GenBank/DDBJ databases">
        <title>A draft genome for the cacao thread blight pathogen Marasmius crinis-equi.</title>
        <authorList>
            <person name="Cohen S.P."/>
            <person name="Baruah I.K."/>
            <person name="Amoako-Attah I."/>
            <person name="Bukari Y."/>
            <person name="Meinhardt L.W."/>
            <person name="Bailey B.A."/>
        </authorList>
    </citation>
    <scope>NUCLEOTIDE SEQUENCE [LARGE SCALE GENOMIC DNA]</scope>
    <source>
        <strain evidence="1 2">GH-76</strain>
    </source>
</reference>
<comment type="caution">
    <text evidence="1">The sequence shown here is derived from an EMBL/GenBank/DDBJ whole genome shotgun (WGS) entry which is preliminary data.</text>
</comment>
<gene>
    <name evidence="1" type="ORF">V5O48_017710</name>
</gene>
<keyword evidence="2" id="KW-1185">Reference proteome</keyword>
<dbReference type="EMBL" id="JBAHYK010002842">
    <property type="protein sequence ID" value="KAL0564338.1"/>
    <property type="molecule type" value="Genomic_DNA"/>
</dbReference>
<name>A0ABR3EN89_9AGAR</name>
<accession>A0ABR3EN89</accession>
<organism evidence="1 2">
    <name type="scientific">Marasmius crinis-equi</name>
    <dbReference type="NCBI Taxonomy" id="585013"/>
    <lineage>
        <taxon>Eukaryota</taxon>
        <taxon>Fungi</taxon>
        <taxon>Dikarya</taxon>
        <taxon>Basidiomycota</taxon>
        <taxon>Agaricomycotina</taxon>
        <taxon>Agaricomycetes</taxon>
        <taxon>Agaricomycetidae</taxon>
        <taxon>Agaricales</taxon>
        <taxon>Marasmiineae</taxon>
        <taxon>Marasmiaceae</taxon>
        <taxon>Marasmius</taxon>
    </lineage>
</organism>
<dbReference type="Proteomes" id="UP001465976">
    <property type="component" value="Unassembled WGS sequence"/>
</dbReference>